<feature type="transmembrane region" description="Helical" evidence="9">
    <location>
        <begin position="253"/>
        <end position="275"/>
    </location>
</feature>
<feature type="transmembrane region" description="Helical" evidence="9">
    <location>
        <begin position="226"/>
        <end position="241"/>
    </location>
</feature>
<keyword evidence="4 9" id="KW-0812">Transmembrane</keyword>
<keyword evidence="5 9" id="KW-1133">Transmembrane helix</keyword>
<gene>
    <name evidence="10" type="ORF">BN860_08878g</name>
</gene>
<dbReference type="AlphaFoldDB" id="A0A8J2X870"/>
<dbReference type="OrthoDB" id="409792at2759"/>
<feature type="transmembrane region" description="Helical" evidence="9">
    <location>
        <begin position="50"/>
        <end position="70"/>
    </location>
</feature>
<feature type="transmembrane region" description="Helical" evidence="9">
    <location>
        <begin position="198"/>
        <end position="219"/>
    </location>
</feature>
<keyword evidence="11" id="KW-1185">Reference proteome</keyword>
<feature type="transmembrane region" description="Helical" evidence="9">
    <location>
        <begin position="328"/>
        <end position="351"/>
    </location>
</feature>
<feature type="transmembrane region" description="Helical" evidence="9">
    <location>
        <begin position="20"/>
        <end position="38"/>
    </location>
</feature>
<evidence type="ECO:0000256" key="3">
    <source>
        <dbReference type="ARBA" id="ARBA00022475"/>
    </source>
</evidence>
<name>A0A8J2X870_ZYGB2</name>
<evidence type="ECO:0000256" key="6">
    <source>
        <dbReference type="ARBA" id="ARBA00023136"/>
    </source>
</evidence>
<evidence type="ECO:0000256" key="2">
    <source>
        <dbReference type="ARBA" id="ARBA00004651"/>
    </source>
</evidence>
<dbReference type="Proteomes" id="UP000019375">
    <property type="component" value="Unassembled WGS sequence"/>
</dbReference>
<evidence type="ECO:0000256" key="8">
    <source>
        <dbReference type="ARBA" id="ARBA00035585"/>
    </source>
</evidence>
<dbReference type="Pfam" id="PF02537">
    <property type="entry name" value="CRCB"/>
    <property type="match status" value="2"/>
</dbReference>
<feature type="transmembrane region" description="Helical" evidence="9">
    <location>
        <begin position="134"/>
        <end position="155"/>
    </location>
</feature>
<evidence type="ECO:0000256" key="4">
    <source>
        <dbReference type="ARBA" id="ARBA00022692"/>
    </source>
</evidence>
<dbReference type="GO" id="GO:1903425">
    <property type="term" value="F:fluoride transmembrane transporter activity"/>
    <property type="evidence" value="ECO:0007669"/>
    <property type="project" value="TreeGrafter"/>
</dbReference>
<evidence type="ECO:0000313" key="10">
    <source>
        <dbReference type="EMBL" id="CDF87547.1"/>
    </source>
</evidence>
<proteinExistence type="inferred from homology"/>
<evidence type="ECO:0000256" key="9">
    <source>
        <dbReference type="SAM" id="Phobius"/>
    </source>
</evidence>
<dbReference type="EMBL" id="HG316454">
    <property type="protein sequence ID" value="CDF87547.1"/>
    <property type="molecule type" value="Genomic_DNA"/>
</dbReference>
<accession>A0A8J2X870</accession>
<sequence>MVKVTESSCDTNSRPWLRRALFHLSFITATILGQYARAGTTELAIYSPSYVVPGSILWSNLAACLVMGLLQELNVAKWFAEPELKSFFTTLTTGFCGAYSSYSTLMLETFQQSTSLGPANIAQSTKLPNRAYGIMEFLAVLLTQLFVSMGAYLFGRGLGKSVIVPLTRAKPEHEAESEKDSASSPQGWVIRSLSVMQIIFALLAVPLLALIIVLTCVYGNYSRGKWTLPALFAVFAGYLRYELSNWLNGVIKTFPMGTFVANEFAVLLIAVFQLVMRGRRGYHQVSPVAHTINSCHVTNALISGFCGTLSTTSTFINEGYKLEFVHMLLYYLTTTSVSYCLLVIILGSYAWTRGLTTPLC</sequence>
<dbReference type="InterPro" id="IPR003691">
    <property type="entry name" value="FluC"/>
</dbReference>
<dbReference type="GO" id="GO:0005886">
    <property type="term" value="C:plasma membrane"/>
    <property type="evidence" value="ECO:0007669"/>
    <property type="project" value="UniProtKB-SubCell"/>
</dbReference>
<dbReference type="PANTHER" id="PTHR28259">
    <property type="entry name" value="FLUORIDE EXPORT PROTEIN 1-RELATED"/>
    <property type="match status" value="1"/>
</dbReference>
<dbReference type="PANTHER" id="PTHR28259:SF1">
    <property type="entry name" value="FLUORIDE EXPORT PROTEIN 1-RELATED"/>
    <property type="match status" value="1"/>
</dbReference>
<keyword evidence="6 9" id="KW-0472">Membrane</keyword>
<comment type="function">
    <text evidence="1">Fluoride channel required for the rapid expulsion of cytoplasmic fluoride.</text>
</comment>
<evidence type="ECO:0000256" key="5">
    <source>
        <dbReference type="ARBA" id="ARBA00022989"/>
    </source>
</evidence>
<evidence type="ECO:0000313" key="11">
    <source>
        <dbReference type="Proteomes" id="UP000019375"/>
    </source>
</evidence>
<protein>
    <submittedName>
        <fullName evidence="10">BN860_08878g1_1</fullName>
    </submittedName>
</protein>
<evidence type="ECO:0000256" key="7">
    <source>
        <dbReference type="ARBA" id="ARBA00035120"/>
    </source>
</evidence>
<evidence type="ECO:0000256" key="1">
    <source>
        <dbReference type="ARBA" id="ARBA00002598"/>
    </source>
</evidence>
<comment type="subcellular location">
    <subcellularLocation>
        <location evidence="2">Cell membrane</location>
        <topology evidence="2">Multi-pass membrane protein</topology>
    </subcellularLocation>
</comment>
<reference evidence="11" key="1">
    <citation type="journal article" date="2013" name="Genome Announc.">
        <title>Genome sequence of the food spoilage yeast Zygosaccharomyces bailii CLIB 213(T).</title>
        <authorList>
            <person name="Galeote V."/>
            <person name="Bigey F."/>
            <person name="Devillers H."/>
            <person name="Neuveglise C."/>
            <person name="Dequin S."/>
        </authorList>
    </citation>
    <scope>NUCLEOTIDE SEQUENCE [LARGE SCALE GENOMIC DNA]</scope>
    <source>
        <strain evidence="11">CLIB 213 / ATCC 58445 / CBS 680 / CCRC 21525 / NBRC 1098 / NCYC 1416 / NRRL Y-2227</strain>
    </source>
</reference>
<comment type="similarity">
    <text evidence="7">Belongs to the fluoride channel Fluc/FEX (TC 1.A.43) family.</text>
</comment>
<organism evidence="10 11">
    <name type="scientific">Zygosaccharomyces bailii (strain CLIB 213 / ATCC 58445 / CBS 680 / BCRC 21525 / NBRC 1098 / NCYC 1416 / NRRL Y-2227)</name>
    <dbReference type="NCBI Taxonomy" id="1333698"/>
    <lineage>
        <taxon>Eukaryota</taxon>
        <taxon>Fungi</taxon>
        <taxon>Dikarya</taxon>
        <taxon>Ascomycota</taxon>
        <taxon>Saccharomycotina</taxon>
        <taxon>Saccharomycetes</taxon>
        <taxon>Saccharomycetales</taxon>
        <taxon>Saccharomycetaceae</taxon>
        <taxon>Zygosaccharomyces</taxon>
    </lineage>
</organism>
<keyword evidence="3" id="KW-1003">Cell membrane</keyword>
<comment type="catalytic activity">
    <reaction evidence="8">
        <text>fluoride(in) = fluoride(out)</text>
        <dbReference type="Rhea" id="RHEA:76159"/>
        <dbReference type="ChEBI" id="CHEBI:17051"/>
    </reaction>
    <physiologicalReaction direction="left-to-right" evidence="8">
        <dbReference type="Rhea" id="RHEA:76160"/>
    </physiologicalReaction>
</comment>